<name>A0A1I6V7I3_9PSEU</name>
<accession>A0A1I6V7I3</accession>
<proteinExistence type="predicted"/>
<dbReference type="InterPro" id="IPR001646">
    <property type="entry name" value="5peptide_repeat"/>
</dbReference>
<evidence type="ECO:0000313" key="3">
    <source>
        <dbReference type="Proteomes" id="UP000198852"/>
    </source>
</evidence>
<evidence type="ECO:0000256" key="1">
    <source>
        <dbReference type="SAM" id="MobiDB-lite"/>
    </source>
</evidence>
<evidence type="ECO:0000313" key="2">
    <source>
        <dbReference type="EMBL" id="SFT09575.1"/>
    </source>
</evidence>
<organism evidence="2 3">
    <name type="scientific">Saccharopolyspora flava</name>
    <dbReference type="NCBI Taxonomy" id="95161"/>
    <lineage>
        <taxon>Bacteria</taxon>
        <taxon>Bacillati</taxon>
        <taxon>Actinomycetota</taxon>
        <taxon>Actinomycetes</taxon>
        <taxon>Pseudonocardiales</taxon>
        <taxon>Pseudonocardiaceae</taxon>
        <taxon>Saccharopolyspora</taxon>
    </lineage>
</organism>
<dbReference type="STRING" id="95161.SAMN05660874_05673"/>
<dbReference type="EMBL" id="FOZX01000017">
    <property type="protein sequence ID" value="SFT09575.1"/>
    <property type="molecule type" value="Genomic_DNA"/>
</dbReference>
<keyword evidence="3" id="KW-1185">Reference proteome</keyword>
<gene>
    <name evidence="2" type="ORF">SAMN05660874_05673</name>
</gene>
<dbReference type="Pfam" id="PF13576">
    <property type="entry name" value="Pentapeptide_3"/>
    <property type="match status" value="1"/>
</dbReference>
<dbReference type="Proteomes" id="UP000198852">
    <property type="component" value="Unassembled WGS sequence"/>
</dbReference>
<dbReference type="AlphaFoldDB" id="A0A1I6V7I3"/>
<protein>
    <submittedName>
        <fullName evidence="2">Pentapeptide repeat-containing protein</fullName>
    </submittedName>
</protein>
<feature type="region of interest" description="Disordered" evidence="1">
    <location>
        <begin position="124"/>
        <end position="145"/>
    </location>
</feature>
<dbReference type="Gene3D" id="2.160.20.80">
    <property type="entry name" value="E3 ubiquitin-protein ligase SopA"/>
    <property type="match status" value="1"/>
</dbReference>
<reference evidence="3" key="1">
    <citation type="submission" date="2016-10" db="EMBL/GenBank/DDBJ databases">
        <authorList>
            <person name="Varghese N."/>
            <person name="Submissions S."/>
        </authorList>
    </citation>
    <scope>NUCLEOTIDE SEQUENCE [LARGE SCALE GENOMIC DNA]</scope>
    <source>
        <strain evidence="3">DSM 44771</strain>
    </source>
</reference>
<sequence length="353" mass="38879">MFAVGISSAVTLFLAYPPHDGRSAVEIIRTAGTIAVGTGGAAGLLLAARRQQKTEEYNAYTRHDAEERRISDLQASAGEQLGSEKAAVRLNGLYQLERLGQNHPEQRQTVVNVICAYLRMPFPDPPTTTPSNRPIEPSSENSNDSTYLHEEIQVRLTAQTILSDHLKPGAGKKDGNRFWKNIELNLTGATLINFDISQSEIESCRFDYAHFYGATRFRQTKFRGPAGFSDTKFSGQAWFNGAEFYKLVEFSSSEFMGMASFDRAYFKGETGFGFSCFHGIAGFSEAYFQDSTWFGDAEFEGGVSLNGARRAADENIKNDVWPTGWTTLAPESEGCVPPGDDSGGWVHLAQIDN</sequence>